<dbReference type="PRINTS" id="PR00834">
    <property type="entry name" value="PROTEASES2C"/>
</dbReference>
<dbReference type="HOGENOM" id="CLU_020120_1_0_0"/>
<dbReference type="InterPro" id="IPR001940">
    <property type="entry name" value="Peptidase_S1C"/>
</dbReference>
<dbReference type="SMART" id="SM00228">
    <property type="entry name" value="PDZ"/>
    <property type="match status" value="1"/>
</dbReference>
<evidence type="ECO:0000256" key="2">
    <source>
        <dbReference type="ARBA" id="ARBA00022670"/>
    </source>
</evidence>
<feature type="signal peptide" evidence="4">
    <location>
        <begin position="1"/>
        <end position="20"/>
    </location>
</feature>
<dbReference type="GO" id="GO:0004252">
    <property type="term" value="F:serine-type endopeptidase activity"/>
    <property type="evidence" value="ECO:0007669"/>
    <property type="project" value="InterPro"/>
</dbReference>
<dbReference type="SUPFAM" id="SSF50156">
    <property type="entry name" value="PDZ domain-like"/>
    <property type="match status" value="2"/>
</dbReference>
<dbReference type="Gene3D" id="2.40.10.10">
    <property type="entry name" value="Trypsin-like serine proteases"/>
    <property type="match status" value="2"/>
</dbReference>
<evidence type="ECO:0000256" key="3">
    <source>
        <dbReference type="ARBA" id="ARBA00022801"/>
    </source>
</evidence>
<dbReference type="PROSITE" id="PS50106">
    <property type="entry name" value="PDZ"/>
    <property type="match status" value="1"/>
</dbReference>
<dbReference type="Pfam" id="PF13180">
    <property type="entry name" value="PDZ_2"/>
    <property type="match status" value="1"/>
</dbReference>
<dbReference type="InterPro" id="IPR001478">
    <property type="entry name" value="PDZ"/>
</dbReference>
<dbReference type="PROSITE" id="PS51257">
    <property type="entry name" value="PROKAR_LIPOPROTEIN"/>
    <property type="match status" value="1"/>
</dbReference>
<dbReference type="AlphaFoldDB" id="D4H7R4"/>
<keyword evidence="4" id="KW-0732">Signal</keyword>
<keyword evidence="3 6" id="KW-0378">Hydrolase</keyword>
<name>D4H7R4_DENA2</name>
<dbReference type="PANTHER" id="PTHR43343">
    <property type="entry name" value="PEPTIDASE S12"/>
    <property type="match status" value="1"/>
</dbReference>
<evidence type="ECO:0000256" key="4">
    <source>
        <dbReference type="SAM" id="SignalP"/>
    </source>
</evidence>
<protein>
    <submittedName>
        <fullName evidence="6">HtrA2 peptidase</fullName>
        <ecNumber evidence="6">3.4.21.108</ecNumber>
    </submittedName>
</protein>
<organism evidence="6 7">
    <name type="scientific">Denitrovibrio acetiphilus (strain DSM 12809 / NBRC 114555 / N2460)</name>
    <dbReference type="NCBI Taxonomy" id="522772"/>
    <lineage>
        <taxon>Bacteria</taxon>
        <taxon>Pseudomonadati</taxon>
        <taxon>Deferribacterota</taxon>
        <taxon>Deferribacteres</taxon>
        <taxon>Deferribacterales</taxon>
        <taxon>Geovibrionaceae</taxon>
        <taxon>Denitrovibrio</taxon>
    </lineage>
</organism>
<accession>D4H7R4</accession>
<dbReference type="GO" id="GO:0006508">
    <property type="term" value="P:proteolysis"/>
    <property type="evidence" value="ECO:0007669"/>
    <property type="project" value="UniProtKB-KW"/>
</dbReference>
<keyword evidence="7" id="KW-1185">Reference proteome</keyword>
<evidence type="ECO:0000256" key="1">
    <source>
        <dbReference type="ARBA" id="ARBA00010541"/>
    </source>
</evidence>
<dbReference type="OrthoDB" id="9758917at2"/>
<dbReference type="RefSeq" id="WP_013010585.1">
    <property type="nucleotide sequence ID" value="NC_013943.1"/>
</dbReference>
<feature type="chain" id="PRO_5003058428" evidence="4">
    <location>
        <begin position="21"/>
        <end position="451"/>
    </location>
</feature>
<dbReference type="InterPro" id="IPR036034">
    <property type="entry name" value="PDZ_sf"/>
</dbReference>
<comment type="similarity">
    <text evidence="1">Belongs to the peptidase S1C family.</text>
</comment>
<evidence type="ECO:0000313" key="6">
    <source>
        <dbReference type="EMBL" id="ADD68063.1"/>
    </source>
</evidence>
<dbReference type="EMBL" id="CP001968">
    <property type="protein sequence ID" value="ADD68063.1"/>
    <property type="molecule type" value="Genomic_DNA"/>
</dbReference>
<evidence type="ECO:0000313" key="7">
    <source>
        <dbReference type="Proteomes" id="UP000002012"/>
    </source>
</evidence>
<dbReference type="EC" id="3.4.21.108" evidence="6"/>
<dbReference type="InterPro" id="IPR051201">
    <property type="entry name" value="Chloro_Bact_Ser_Proteases"/>
</dbReference>
<dbReference type="PaxDb" id="522772-Dacet_1291"/>
<dbReference type="Pfam" id="PF13365">
    <property type="entry name" value="Trypsin_2"/>
    <property type="match status" value="1"/>
</dbReference>
<dbReference type="SUPFAM" id="SSF50494">
    <property type="entry name" value="Trypsin-like serine proteases"/>
    <property type="match status" value="1"/>
</dbReference>
<feature type="domain" description="PDZ" evidence="5">
    <location>
        <begin position="272"/>
        <end position="353"/>
    </location>
</feature>
<dbReference type="KEGG" id="dap:Dacet_1291"/>
<dbReference type="InParanoid" id="D4H7R4"/>
<dbReference type="InterPro" id="IPR043504">
    <property type="entry name" value="Peptidase_S1_PA_chymotrypsin"/>
</dbReference>
<reference evidence="6 7" key="1">
    <citation type="journal article" date="2010" name="Stand. Genomic Sci.">
        <title>Complete genome sequence of Denitrovibrio acetiphilus type strain (N2460).</title>
        <authorList>
            <person name="Kiss H."/>
            <person name="Lang E."/>
            <person name="Lapidus A."/>
            <person name="Copeland A."/>
            <person name="Nolan M."/>
            <person name="Glavina Del Rio T."/>
            <person name="Chen F."/>
            <person name="Lucas S."/>
            <person name="Tice H."/>
            <person name="Cheng J.F."/>
            <person name="Han C."/>
            <person name="Goodwin L."/>
            <person name="Pitluck S."/>
            <person name="Liolios K."/>
            <person name="Pati A."/>
            <person name="Ivanova N."/>
            <person name="Mavromatis K."/>
            <person name="Chen A."/>
            <person name="Palaniappan K."/>
            <person name="Land M."/>
            <person name="Hauser L."/>
            <person name="Chang Y.J."/>
            <person name="Jeffries C.D."/>
            <person name="Detter J.C."/>
            <person name="Brettin T."/>
            <person name="Spring S."/>
            <person name="Rohde M."/>
            <person name="Goker M."/>
            <person name="Woyke T."/>
            <person name="Bristow J."/>
            <person name="Eisen J.A."/>
            <person name="Markowitz V."/>
            <person name="Hugenholtz P."/>
            <person name="Kyrpides N.C."/>
            <person name="Klenk H.P."/>
        </authorList>
    </citation>
    <scope>NUCLEOTIDE SEQUENCE [LARGE SCALE GENOMIC DNA]</scope>
    <source>
        <strain evidence="7">DSM 12809 / NBRC 114555 / N2460</strain>
    </source>
</reference>
<gene>
    <name evidence="6" type="ordered locus">Dacet_1291</name>
</gene>
<dbReference type="PANTHER" id="PTHR43343:SF3">
    <property type="entry name" value="PROTEASE DO-LIKE 8, CHLOROPLASTIC"/>
    <property type="match status" value="1"/>
</dbReference>
<sequence precursor="true">MNRILTTLAITIIILTAACANPADRKEKQEKATAIPQTAPAEQTVSQTSHRMTPVVQAIQKIDESVVNIRTEKLIKKQSPFFGDNALTDNFLNDFFGFNRTYKTQSLGSGVVIKEDGTIVTNYHVVKGATKVIVMFTDEKTYEAEYLGGDEILDIAVLKIKDAENIKFQAAVTGDSDDIMMGETVIAMGNPYGLSSSITTGIISSNNRVINIGNGYSVFIQTDALINPGNSGGPLVNLDGEVIGINTAIFKEAQGIGFSIPVNTILRILPEIMKNGRVRMGYMGFTVHEDKTSEGTRLTVTRVERQSNANFIGIEVGDQILQVAGIPVASLQAMSNMLRSYPPGSSVAVAIKRGNKTLQGKIAISDYPDNYGLTILKNIYGLTFEKTDKFVTITSSTKDDFFKTGDILIAIENNEIKSLEELNKLIVENLGEVSVLSIYRGGNLIRVKLPL</sequence>
<dbReference type="Proteomes" id="UP000002012">
    <property type="component" value="Chromosome"/>
</dbReference>
<evidence type="ECO:0000259" key="5">
    <source>
        <dbReference type="PROSITE" id="PS50106"/>
    </source>
</evidence>
<proteinExistence type="inferred from homology"/>
<dbReference type="eggNOG" id="COG0265">
    <property type="taxonomic scope" value="Bacteria"/>
</dbReference>
<keyword evidence="2" id="KW-0645">Protease</keyword>
<dbReference type="InterPro" id="IPR009003">
    <property type="entry name" value="Peptidase_S1_PA"/>
</dbReference>
<dbReference type="STRING" id="522772.Dacet_1291"/>
<dbReference type="Gene3D" id="2.30.42.10">
    <property type="match status" value="1"/>
</dbReference>